<protein>
    <submittedName>
        <fullName evidence="2">Uncharacterized protein</fullName>
    </submittedName>
</protein>
<dbReference type="EMBL" id="LNIX01000001">
    <property type="protein sequence ID" value="OXA62452.1"/>
    <property type="molecule type" value="Genomic_DNA"/>
</dbReference>
<keyword evidence="1" id="KW-1133">Transmembrane helix</keyword>
<dbReference type="Proteomes" id="UP000198287">
    <property type="component" value="Unassembled WGS sequence"/>
</dbReference>
<feature type="transmembrane region" description="Helical" evidence="1">
    <location>
        <begin position="137"/>
        <end position="170"/>
    </location>
</feature>
<feature type="transmembrane region" description="Helical" evidence="1">
    <location>
        <begin position="233"/>
        <end position="256"/>
    </location>
</feature>
<gene>
    <name evidence="2" type="ORF">Fcan01_00155</name>
</gene>
<reference evidence="2 3" key="1">
    <citation type="submission" date="2015-12" db="EMBL/GenBank/DDBJ databases">
        <title>The genome of Folsomia candida.</title>
        <authorList>
            <person name="Faddeeva A."/>
            <person name="Derks M.F."/>
            <person name="Anvar Y."/>
            <person name="Smit S."/>
            <person name="Van Straalen N."/>
            <person name="Roelofs D."/>
        </authorList>
    </citation>
    <scope>NUCLEOTIDE SEQUENCE [LARGE SCALE GENOMIC DNA]</scope>
    <source>
        <strain evidence="2 3">VU population</strain>
        <tissue evidence="2">Whole body</tissue>
    </source>
</reference>
<evidence type="ECO:0000313" key="2">
    <source>
        <dbReference type="EMBL" id="OXA62452.1"/>
    </source>
</evidence>
<feature type="transmembrane region" description="Helical" evidence="1">
    <location>
        <begin position="206"/>
        <end position="227"/>
    </location>
</feature>
<name>A0A226EXZ1_FOLCA</name>
<comment type="caution">
    <text evidence="2">The sequence shown here is derived from an EMBL/GenBank/DDBJ whole genome shotgun (WGS) entry which is preliminary data.</text>
</comment>
<keyword evidence="1" id="KW-0812">Transmembrane</keyword>
<organism evidence="2 3">
    <name type="scientific">Folsomia candida</name>
    <name type="common">Springtail</name>
    <dbReference type="NCBI Taxonomy" id="158441"/>
    <lineage>
        <taxon>Eukaryota</taxon>
        <taxon>Metazoa</taxon>
        <taxon>Ecdysozoa</taxon>
        <taxon>Arthropoda</taxon>
        <taxon>Hexapoda</taxon>
        <taxon>Collembola</taxon>
        <taxon>Entomobryomorpha</taxon>
        <taxon>Isotomoidea</taxon>
        <taxon>Isotomidae</taxon>
        <taxon>Proisotominae</taxon>
        <taxon>Folsomia</taxon>
    </lineage>
</organism>
<evidence type="ECO:0000256" key="1">
    <source>
        <dbReference type="SAM" id="Phobius"/>
    </source>
</evidence>
<keyword evidence="3" id="KW-1185">Reference proteome</keyword>
<accession>A0A226EXZ1</accession>
<dbReference type="AlphaFoldDB" id="A0A226EXZ1"/>
<sequence>MNLFDKFDPHKKTWMSVSSAQPCLSDHDITQPGEVRPFKSGGSRQGKYLQVYRVYLLDTCANLLLDHVATIGFHSYRVGTINGFDSSVSSCTCPASNRDSCLLGDTISNNWIYNGVPLHAYNVGSLLPSCNSMSTLAFVPVAILHSIAMLSLVEPFGIAFISTVIPLDYLARFLQELKSKECFNTTNEYRQLQIFGILYNIMNAKVIFSVFLIGGSIEVTGGVVILIKLRSLVPLEFIGIVGLVVITCAPGFLLMVKVGGQIHHKFGLVLLKWKDLGEFKLHHNSKWLKRFVRSASHIKIR</sequence>
<proteinExistence type="predicted"/>
<keyword evidence="1" id="KW-0472">Membrane</keyword>
<evidence type="ECO:0000313" key="3">
    <source>
        <dbReference type="Proteomes" id="UP000198287"/>
    </source>
</evidence>